<evidence type="ECO:0000256" key="2">
    <source>
        <dbReference type="SAM" id="MobiDB-lite"/>
    </source>
</evidence>
<feature type="domain" description="CusB-like beta-barrel" evidence="4">
    <location>
        <begin position="249"/>
        <end position="317"/>
    </location>
</feature>
<dbReference type="GO" id="GO:1990281">
    <property type="term" value="C:efflux pump complex"/>
    <property type="evidence" value="ECO:0007669"/>
    <property type="project" value="TreeGrafter"/>
</dbReference>
<dbReference type="GO" id="GO:0015562">
    <property type="term" value="F:efflux transmembrane transporter activity"/>
    <property type="evidence" value="ECO:0007669"/>
    <property type="project" value="TreeGrafter"/>
</dbReference>
<proteinExistence type="inferred from homology"/>
<gene>
    <name evidence="5" type="primary">mdtA_2</name>
    <name evidence="5" type="ORF">NNJEOMEG_00666</name>
</gene>
<dbReference type="Gene3D" id="2.40.50.100">
    <property type="match status" value="1"/>
</dbReference>
<dbReference type="Pfam" id="PF25954">
    <property type="entry name" value="Beta-barrel_RND_2"/>
    <property type="match status" value="1"/>
</dbReference>
<dbReference type="Gene3D" id="2.40.420.20">
    <property type="match status" value="1"/>
</dbReference>
<dbReference type="EMBL" id="BLTE01000002">
    <property type="protein sequence ID" value="GFK92838.1"/>
    <property type="molecule type" value="Genomic_DNA"/>
</dbReference>
<keyword evidence="6" id="KW-1185">Reference proteome</keyword>
<feature type="region of interest" description="Disordered" evidence="2">
    <location>
        <begin position="1"/>
        <end position="26"/>
    </location>
</feature>
<evidence type="ECO:0000313" key="6">
    <source>
        <dbReference type="Proteomes" id="UP000494245"/>
    </source>
</evidence>
<evidence type="ECO:0000313" key="5">
    <source>
        <dbReference type="EMBL" id="GFK92838.1"/>
    </source>
</evidence>
<dbReference type="Pfam" id="PF25917">
    <property type="entry name" value="BSH_RND"/>
    <property type="match status" value="1"/>
</dbReference>
<dbReference type="SUPFAM" id="SSF111369">
    <property type="entry name" value="HlyD-like secretion proteins"/>
    <property type="match status" value="1"/>
</dbReference>
<dbReference type="Gene3D" id="2.40.30.170">
    <property type="match status" value="1"/>
</dbReference>
<feature type="domain" description="Multidrug resistance protein MdtA-like barrel-sandwich hybrid" evidence="3">
    <location>
        <begin position="90"/>
        <end position="240"/>
    </location>
</feature>
<dbReference type="PANTHER" id="PTHR30469:SF15">
    <property type="entry name" value="HLYD FAMILY OF SECRETION PROTEINS"/>
    <property type="match status" value="1"/>
</dbReference>
<evidence type="ECO:0000259" key="4">
    <source>
        <dbReference type="Pfam" id="PF25954"/>
    </source>
</evidence>
<protein>
    <submittedName>
        <fullName evidence="5">Multidrug resistance protein MdtA</fullName>
    </submittedName>
</protein>
<evidence type="ECO:0000256" key="1">
    <source>
        <dbReference type="ARBA" id="ARBA00009477"/>
    </source>
</evidence>
<accession>A0A6V8LR77</accession>
<dbReference type="RefSeq" id="WP_173081296.1">
    <property type="nucleotide sequence ID" value="NZ_BLTE01000002.1"/>
</dbReference>
<organism evidence="5 6">
    <name type="scientific">Fundidesulfovibrio magnetotacticus</name>
    <dbReference type="NCBI Taxonomy" id="2730080"/>
    <lineage>
        <taxon>Bacteria</taxon>
        <taxon>Pseudomonadati</taxon>
        <taxon>Thermodesulfobacteriota</taxon>
        <taxon>Desulfovibrionia</taxon>
        <taxon>Desulfovibrionales</taxon>
        <taxon>Desulfovibrionaceae</taxon>
        <taxon>Fundidesulfovibrio</taxon>
    </lineage>
</organism>
<comment type="caution">
    <text evidence="5">The sequence shown here is derived from an EMBL/GenBank/DDBJ whole genome shotgun (WGS) entry which is preliminary data.</text>
</comment>
<dbReference type="InterPro" id="IPR006143">
    <property type="entry name" value="RND_pump_MFP"/>
</dbReference>
<reference evidence="5 6" key="1">
    <citation type="submission" date="2020-04" db="EMBL/GenBank/DDBJ databases">
        <authorList>
            <consortium name="Desulfovibrio sp. FSS-1 genome sequencing consortium"/>
            <person name="Shimoshige H."/>
            <person name="Kobayashi H."/>
            <person name="Maekawa T."/>
        </authorList>
    </citation>
    <scope>NUCLEOTIDE SEQUENCE [LARGE SCALE GENOMIC DNA]</scope>
    <source>
        <strain evidence="5 6">SIID29052-01</strain>
    </source>
</reference>
<dbReference type="AlphaFoldDB" id="A0A6V8LR77"/>
<dbReference type="Gene3D" id="1.10.287.470">
    <property type="entry name" value="Helix hairpin bin"/>
    <property type="match status" value="1"/>
</dbReference>
<dbReference type="NCBIfam" id="TIGR01730">
    <property type="entry name" value="RND_mfp"/>
    <property type="match status" value="1"/>
</dbReference>
<reference evidence="5 6" key="2">
    <citation type="submission" date="2020-05" db="EMBL/GenBank/DDBJ databases">
        <title>Draft genome sequence of Desulfovibrio sp. strainFSS-1.</title>
        <authorList>
            <person name="Shimoshige H."/>
            <person name="Kobayashi H."/>
            <person name="Maekawa T."/>
        </authorList>
    </citation>
    <scope>NUCLEOTIDE SEQUENCE [LARGE SCALE GENOMIC DNA]</scope>
    <source>
        <strain evidence="5 6">SIID29052-01</strain>
    </source>
</reference>
<dbReference type="InterPro" id="IPR058625">
    <property type="entry name" value="MdtA-like_BSH"/>
</dbReference>
<sequence>MSTDHAGAHALPAPTRRRGGAPALSLPRPSRLTAALALLAACLLSACGKEEPVRPAPRSVQAPVAVVRAVEAVECRSFPAQVESLGSVTLAGKSPGAVVEVFAQEGQALKAGDPILRLDDQELKSREQSLTASMAQAASERQAVAAKAAHARANLERLAKLLTQKVISQDDFERARTEALALAREEEAIAARERSVAAQRDELRAQGQYLHITAPFDGVLSRRFVDLGAFVTAGQPLALVDAVSSGFDLTAQVDESLLYTLHVGQPLVGAVPALSPAPFAARVRAVVGRVDPATRTFRLKAELPPLGAQPRAGLYGRLFVPARTARKILVPAACLAPRGDLPAVFTVDDKGLAALRVVKTGGRFLKVEFDGKPFLTDSEAFDDPSREAFVEILSGLSEGDRVACAGSVPLRDGDRVEAAP</sequence>
<name>A0A6V8LR77_9BACT</name>
<comment type="similarity">
    <text evidence="1">Belongs to the membrane fusion protein (MFP) (TC 8.A.1) family.</text>
</comment>
<dbReference type="PANTHER" id="PTHR30469">
    <property type="entry name" value="MULTIDRUG RESISTANCE PROTEIN MDTA"/>
    <property type="match status" value="1"/>
</dbReference>
<dbReference type="InterPro" id="IPR058792">
    <property type="entry name" value="Beta-barrel_RND_2"/>
</dbReference>
<dbReference type="Proteomes" id="UP000494245">
    <property type="component" value="Unassembled WGS sequence"/>
</dbReference>
<evidence type="ECO:0000259" key="3">
    <source>
        <dbReference type="Pfam" id="PF25917"/>
    </source>
</evidence>